<dbReference type="Pfam" id="PF00034">
    <property type="entry name" value="Cytochrom_C"/>
    <property type="match status" value="1"/>
</dbReference>
<evidence type="ECO:0000259" key="8">
    <source>
        <dbReference type="PROSITE" id="PS51007"/>
    </source>
</evidence>
<keyword evidence="10" id="KW-1185">Reference proteome</keyword>
<evidence type="ECO:0000256" key="3">
    <source>
        <dbReference type="ARBA" id="ARBA00022723"/>
    </source>
</evidence>
<name>A0ABQ3H3N8_9NEIS</name>
<evidence type="ECO:0000313" key="9">
    <source>
        <dbReference type="EMBL" id="GHD63470.1"/>
    </source>
</evidence>
<keyword evidence="4" id="KW-0249">Electron transport</keyword>
<evidence type="ECO:0000256" key="1">
    <source>
        <dbReference type="ARBA" id="ARBA00022448"/>
    </source>
</evidence>
<evidence type="ECO:0000256" key="7">
    <source>
        <dbReference type="SAM" id="SignalP"/>
    </source>
</evidence>
<dbReference type="Gene3D" id="1.10.760.10">
    <property type="entry name" value="Cytochrome c-like domain"/>
    <property type="match status" value="1"/>
</dbReference>
<evidence type="ECO:0000256" key="6">
    <source>
        <dbReference type="PROSITE-ProRule" id="PRU00433"/>
    </source>
</evidence>
<dbReference type="InterPro" id="IPR002324">
    <property type="entry name" value="Cyt_c_ID"/>
</dbReference>
<gene>
    <name evidence="9" type="ORF">GCM10007350_20860</name>
</gene>
<evidence type="ECO:0000256" key="2">
    <source>
        <dbReference type="ARBA" id="ARBA00022617"/>
    </source>
</evidence>
<dbReference type="InterPro" id="IPR009056">
    <property type="entry name" value="Cyt_c-like_dom"/>
</dbReference>
<proteinExistence type="predicted"/>
<feature type="chain" id="PRO_5046062639" description="Cytochrome c domain-containing protein" evidence="7">
    <location>
        <begin position="19"/>
        <end position="100"/>
    </location>
</feature>
<evidence type="ECO:0000256" key="4">
    <source>
        <dbReference type="ARBA" id="ARBA00022982"/>
    </source>
</evidence>
<feature type="signal peptide" evidence="7">
    <location>
        <begin position="1"/>
        <end position="18"/>
    </location>
</feature>
<dbReference type="SUPFAM" id="SSF46626">
    <property type="entry name" value="Cytochrome c"/>
    <property type="match status" value="1"/>
</dbReference>
<dbReference type="PRINTS" id="PR00606">
    <property type="entry name" value="CYTCHROMECID"/>
</dbReference>
<keyword evidence="5 6" id="KW-0408">Iron</keyword>
<keyword evidence="1" id="KW-0813">Transport</keyword>
<evidence type="ECO:0000313" key="10">
    <source>
        <dbReference type="Proteomes" id="UP000604737"/>
    </source>
</evidence>
<keyword evidence="7" id="KW-0732">Signal</keyword>
<keyword evidence="3 6" id="KW-0479">Metal-binding</keyword>
<dbReference type="Proteomes" id="UP000604737">
    <property type="component" value="Unassembled WGS sequence"/>
</dbReference>
<dbReference type="InterPro" id="IPR036909">
    <property type="entry name" value="Cyt_c-like_dom_sf"/>
</dbReference>
<feature type="domain" description="Cytochrome c" evidence="8">
    <location>
        <begin position="2"/>
        <end position="100"/>
    </location>
</feature>
<reference evidence="10" key="1">
    <citation type="journal article" date="2019" name="Int. J. Syst. Evol. Microbiol.">
        <title>The Global Catalogue of Microorganisms (GCM) 10K type strain sequencing project: providing services to taxonomists for standard genome sequencing and annotation.</title>
        <authorList>
            <consortium name="The Broad Institute Genomics Platform"/>
            <consortium name="The Broad Institute Genome Sequencing Center for Infectious Disease"/>
            <person name="Wu L."/>
            <person name="Ma J."/>
        </authorList>
    </citation>
    <scope>NUCLEOTIDE SEQUENCE [LARGE SCALE GENOMIC DNA]</scope>
    <source>
        <strain evidence="10">KCTC 23701</strain>
    </source>
</reference>
<dbReference type="PROSITE" id="PS51007">
    <property type="entry name" value="CYTC"/>
    <property type="match status" value="1"/>
</dbReference>
<organism evidence="9 10">
    <name type="scientific">Jeongeupia chitinilytica</name>
    <dbReference type="NCBI Taxonomy" id="1041641"/>
    <lineage>
        <taxon>Bacteria</taxon>
        <taxon>Pseudomonadati</taxon>
        <taxon>Pseudomonadota</taxon>
        <taxon>Betaproteobacteria</taxon>
        <taxon>Neisseriales</taxon>
        <taxon>Chitinibacteraceae</taxon>
        <taxon>Jeongeupia</taxon>
    </lineage>
</organism>
<accession>A0ABQ3H3N8</accession>
<dbReference type="EMBL" id="BMYO01000005">
    <property type="protein sequence ID" value="GHD63470.1"/>
    <property type="molecule type" value="Genomic_DNA"/>
</dbReference>
<protein>
    <recommendedName>
        <fullName evidence="8">Cytochrome c domain-containing protein</fullName>
    </recommendedName>
</protein>
<evidence type="ECO:0000256" key="5">
    <source>
        <dbReference type="ARBA" id="ARBA00023004"/>
    </source>
</evidence>
<keyword evidence="2 6" id="KW-0349">Heme</keyword>
<comment type="caution">
    <text evidence="9">The sequence shown here is derived from an EMBL/GenBank/DDBJ whole genome shotgun (WGS) entry which is preliminary data.</text>
</comment>
<sequence length="100" mass="10276">MIRSLAGLALLAAAPAWAATPQQLANSKSCMACHGMTQKIVGPGFKQVAERYRGDPAAAAKLAAKIRSGGSGAWGSLSMPPAAVSDAEAKQLATWILQQK</sequence>